<name>X1FSC0_9ZZZZ</name>
<reference evidence="1" key="1">
    <citation type="journal article" date="2014" name="Front. Microbiol.">
        <title>High frequency of phylogenetically diverse reductive dehalogenase-homologous genes in deep subseafloor sedimentary metagenomes.</title>
        <authorList>
            <person name="Kawai M."/>
            <person name="Futagami T."/>
            <person name="Toyoda A."/>
            <person name="Takaki Y."/>
            <person name="Nishi S."/>
            <person name="Hori S."/>
            <person name="Arai W."/>
            <person name="Tsubouchi T."/>
            <person name="Morono Y."/>
            <person name="Uchiyama I."/>
            <person name="Ito T."/>
            <person name="Fujiyama A."/>
            <person name="Inagaki F."/>
            <person name="Takami H."/>
        </authorList>
    </citation>
    <scope>NUCLEOTIDE SEQUENCE</scope>
    <source>
        <strain evidence="1">Expedition CK06-06</strain>
    </source>
</reference>
<gene>
    <name evidence="1" type="ORF">S01H4_67491</name>
</gene>
<evidence type="ECO:0000313" key="1">
    <source>
        <dbReference type="EMBL" id="GAH23653.1"/>
    </source>
</evidence>
<feature type="non-terminal residue" evidence="1">
    <location>
        <position position="1"/>
    </location>
</feature>
<accession>X1FSC0</accession>
<protein>
    <submittedName>
        <fullName evidence="1">Uncharacterized protein</fullName>
    </submittedName>
</protein>
<proteinExistence type="predicted"/>
<comment type="caution">
    <text evidence="1">The sequence shown here is derived from an EMBL/GenBank/DDBJ whole genome shotgun (WGS) entry which is preliminary data.</text>
</comment>
<organism evidence="1">
    <name type="scientific">marine sediment metagenome</name>
    <dbReference type="NCBI Taxonomy" id="412755"/>
    <lineage>
        <taxon>unclassified sequences</taxon>
        <taxon>metagenomes</taxon>
        <taxon>ecological metagenomes</taxon>
    </lineage>
</organism>
<feature type="non-terminal residue" evidence="1">
    <location>
        <position position="30"/>
    </location>
</feature>
<dbReference type="EMBL" id="BART01042504">
    <property type="protein sequence ID" value="GAH23653.1"/>
    <property type="molecule type" value="Genomic_DNA"/>
</dbReference>
<dbReference type="AlphaFoldDB" id="X1FSC0"/>
<sequence length="30" mass="3422">DKMLSGLSYTSSIAEFIERDYIPDIMLLVT</sequence>